<keyword evidence="2" id="KW-1185">Reference proteome</keyword>
<reference evidence="1" key="1">
    <citation type="submission" date="2021-01" db="EMBL/GenBank/DDBJ databases">
        <title>Modified the classification status of verrucomicrobia.</title>
        <authorList>
            <person name="Feng X."/>
        </authorList>
    </citation>
    <scope>NUCLEOTIDE SEQUENCE</scope>
    <source>
        <strain evidence="1">KCTC 22201</strain>
    </source>
</reference>
<name>A0A934RAM1_9BACT</name>
<gene>
    <name evidence="1" type="ORF">JIN81_02365</name>
</gene>
<protein>
    <submittedName>
        <fullName evidence="1">von Willebrand factor type A domain-containing protein</fullName>
    </submittedName>
</protein>
<comment type="caution">
    <text evidence="1">The sequence shown here is derived from an EMBL/GenBank/DDBJ whole genome shotgun (WGS) entry which is preliminary data.</text>
</comment>
<evidence type="ECO:0000313" key="2">
    <source>
        <dbReference type="Proteomes" id="UP000658278"/>
    </source>
</evidence>
<dbReference type="Proteomes" id="UP000658278">
    <property type="component" value="Unassembled WGS sequence"/>
</dbReference>
<dbReference type="EMBL" id="JAENII010000002">
    <property type="protein sequence ID" value="MBK1825849.1"/>
    <property type="molecule type" value="Genomic_DNA"/>
</dbReference>
<evidence type="ECO:0000313" key="1">
    <source>
        <dbReference type="EMBL" id="MBK1825849.1"/>
    </source>
</evidence>
<proteinExistence type="predicted"/>
<dbReference type="RefSeq" id="WP_200275940.1">
    <property type="nucleotide sequence ID" value="NZ_JAENII010000002.1"/>
</dbReference>
<organism evidence="1 2">
    <name type="scientific">Haloferula rosea</name>
    <dbReference type="NCBI Taxonomy" id="490093"/>
    <lineage>
        <taxon>Bacteria</taxon>
        <taxon>Pseudomonadati</taxon>
        <taxon>Verrucomicrobiota</taxon>
        <taxon>Verrucomicrobiia</taxon>
        <taxon>Verrucomicrobiales</taxon>
        <taxon>Verrucomicrobiaceae</taxon>
        <taxon>Haloferula</taxon>
    </lineage>
</organism>
<accession>A0A934RAM1</accession>
<sequence length="417" mass="45129">MKLTPEDPRLSAYLLGELSAEEAAEVDRAVAADPAVRVSLNELQKTMNFLSGVLGGPTEEKLLPAQRQAVLRAGRDADDAGKVVEFVSAKKSIRPWLTGMAAAAAIAFAAVLLNQMGGERGGATNEWADEIALLPMPGPGGAEGLTNPAKGTAVEFEMQRQVEQRGSAFLGEVARKLEQVRLPEVDRLPAPTNLSDFSEAASVRLPVLVGKSSPVWVNRWMQEHGELPPKRLVRVEEFINSVSLRTTDEFAGLGYGWAVMDCPWNADSRLVAVQVSAGNASVKDLELTSVSTQPRRVLGSFSRRSDESLPTVLPAGTRTLVMMEVRANAASLGELQIRHGGSDRVLSFPFPDEEMAVSAEMARAVTMAGYALWLRGEIESEEWLRTIDRARVVDPGAIHRELQRSIELAKSLAEAGR</sequence>
<dbReference type="AlphaFoldDB" id="A0A934RAM1"/>